<feature type="compositionally biased region" description="Low complexity" evidence="1">
    <location>
        <begin position="1011"/>
        <end position="1021"/>
    </location>
</feature>
<feature type="compositionally biased region" description="Polar residues" evidence="1">
    <location>
        <begin position="1119"/>
        <end position="1128"/>
    </location>
</feature>
<comment type="caution">
    <text evidence="2">The sequence shown here is derived from an EMBL/GenBank/DDBJ whole genome shotgun (WGS) entry which is preliminary data.</text>
</comment>
<dbReference type="InterPro" id="IPR013783">
    <property type="entry name" value="Ig-like_fold"/>
</dbReference>
<proteinExistence type="predicted"/>
<name>A0ABD3R9E0_9STRA</name>
<feature type="region of interest" description="Disordered" evidence="1">
    <location>
        <begin position="1"/>
        <end position="34"/>
    </location>
</feature>
<feature type="compositionally biased region" description="Gly residues" evidence="1">
    <location>
        <begin position="1"/>
        <end position="12"/>
    </location>
</feature>
<feature type="region of interest" description="Disordered" evidence="1">
    <location>
        <begin position="52"/>
        <end position="114"/>
    </location>
</feature>
<dbReference type="SUPFAM" id="SSF117074">
    <property type="entry name" value="Hypothetical protein PA1324"/>
    <property type="match status" value="2"/>
</dbReference>
<dbReference type="Gene3D" id="2.60.40.10">
    <property type="entry name" value="Immunoglobulins"/>
    <property type="match status" value="2"/>
</dbReference>
<feature type="compositionally biased region" description="Low complexity" evidence="1">
    <location>
        <begin position="52"/>
        <end position="77"/>
    </location>
</feature>
<evidence type="ECO:0000313" key="2">
    <source>
        <dbReference type="EMBL" id="KAL3809428.1"/>
    </source>
</evidence>
<feature type="compositionally biased region" description="Polar residues" evidence="1">
    <location>
        <begin position="1080"/>
        <end position="1095"/>
    </location>
</feature>
<feature type="region of interest" description="Disordered" evidence="1">
    <location>
        <begin position="1003"/>
        <end position="1188"/>
    </location>
</feature>
<evidence type="ECO:0000313" key="3">
    <source>
        <dbReference type="Proteomes" id="UP001530377"/>
    </source>
</evidence>
<reference evidence="2 3" key="1">
    <citation type="submission" date="2024-10" db="EMBL/GenBank/DDBJ databases">
        <title>Updated reference genomes for cyclostephanoid diatoms.</title>
        <authorList>
            <person name="Roberts W.R."/>
            <person name="Alverson A.J."/>
        </authorList>
    </citation>
    <scope>NUCLEOTIDE SEQUENCE [LARGE SCALE GENOMIC DNA]</scope>
    <source>
        <strain evidence="2 3">AJA228-03</strain>
    </source>
</reference>
<keyword evidence="3" id="KW-1185">Reference proteome</keyword>
<gene>
    <name evidence="2" type="ORF">ACHAXA_003997</name>
</gene>
<organism evidence="2 3">
    <name type="scientific">Cyclostephanos tholiformis</name>
    <dbReference type="NCBI Taxonomy" id="382380"/>
    <lineage>
        <taxon>Eukaryota</taxon>
        <taxon>Sar</taxon>
        <taxon>Stramenopiles</taxon>
        <taxon>Ochrophyta</taxon>
        <taxon>Bacillariophyta</taxon>
        <taxon>Coscinodiscophyceae</taxon>
        <taxon>Thalassiosirophycidae</taxon>
        <taxon>Stephanodiscales</taxon>
        <taxon>Stephanodiscaceae</taxon>
        <taxon>Cyclostephanos</taxon>
    </lineage>
</organism>
<protein>
    <recommendedName>
        <fullName evidence="4">SD-repeat containing protein B domain-containing protein</fullName>
    </recommendedName>
</protein>
<dbReference type="AlphaFoldDB" id="A0ABD3R9E0"/>
<evidence type="ECO:0000256" key="1">
    <source>
        <dbReference type="SAM" id="MobiDB-lite"/>
    </source>
</evidence>
<dbReference type="Proteomes" id="UP001530377">
    <property type="component" value="Unassembled WGS sequence"/>
</dbReference>
<feature type="compositionally biased region" description="Pro residues" evidence="1">
    <location>
        <begin position="89"/>
        <end position="101"/>
    </location>
</feature>
<feature type="region of interest" description="Disordered" evidence="1">
    <location>
        <begin position="793"/>
        <end position="828"/>
    </location>
</feature>
<accession>A0ABD3R9E0</accession>
<dbReference type="EMBL" id="JALLPB020000407">
    <property type="protein sequence ID" value="KAL3809428.1"/>
    <property type="molecule type" value="Genomic_DNA"/>
</dbReference>
<feature type="compositionally biased region" description="Low complexity" evidence="1">
    <location>
        <begin position="294"/>
        <end position="325"/>
    </location>
</feature>
<feature type="compositionally biased region" description="Basic and acidic residues" evidence="1">
    <location>
        <begin position="1054"/>
        <end position="1070"/>
    </location>
</feature>
<evidence type="ECO:0008006" key="4">
    <source>
        <dbReference type="Google" id="ProtNLM"/>
    </source>
</evidence>
<sequence length="1188" mass="128142">MAGAAAWGGLGKRTGTTSSRHRRRPRPSFPSMPSPAPLALLLLGAWRDAAASSSRSSPASLLSSTSSSRSWTASVPVQRPRRVSNTAPTPTPTPTSAPSSPPSTNHTKNECKMDHNALYPGSSLTRGQFLCYGDLRFGIDASNGNFVLGFVDLAPEDEDGSDFGGGGDESSSSAPDRITPRLSAWLAVPTSLFASPDAQFERVDLSPGGNLLGYDSYGVEIYDSNYDYEGRVEGESSSSNSILYFSQLCWDVNWIGADGEDCAKLTSPSYSGLPQGTVTWRIRVLPEDIREKTTSPSISPSLSSSLSPTISSSPSSPSAVSSPPVQDDILGWPTPVPSPSGSPVVAAKDEDGETETEASIISTPIPPSLAPTLQNLFLEEQGVAENDPVEADDEYDEYGDSIPVATIWGIVWLDSNRNGAMDLGEERVDDFKVKLYPCRDNDGDDDGEISPGRRMSISRRVSSEDSGVTYTGLNGTYFFEKPVGETYLVKFEVDPEVYGFSSGIDTSTKNMWGYTVCSTLRLDGHIQWNAGLYLIDDSEYEAKVPEMDAAVSPTANVNASIGGFIYLDVDENGVMDSNERTAAVGGYTVNDASILVSLTDCNTNRVVKTLDKSFPGTYTFQDLPEGFYKLRYDMQVVDGLNSTDVPLYSFIDSIESTFYETKCGKLGNGETNDWGNVGLRVEPLDMSAYSAAPYESIFGNNTIEDASQRAVATVSEGSESQAGSGRSSFVPGMVGFIVAMSLIGVVAIIVSTRKNQVLLPFSFLGSNMNDREGSRSPGSSRVRDLSLVSADLHSQKNDAGSETGKSAAAYSNLGDNDSDGSDAEKESFTGLQVPVKNGWVRENPSEIVIGEINEAGSEGYEVYDDEEGSEQSAVDYGPVVSNIIAKYSEKLGQSEIHQDEELGIYAINNSTFRNYHDETDSTQSYYTGSSRSSDPPAASYKDISAANFGWRRDDQHAEMKDDQHSEILHQYDSYHQAPINDVGFDVLFGPNQYVSIIDREHNAYPHDDSESSSSDSDSGSDFSEEAINPGCADSSHTNKSCPVRVPPVPNVDLSESRTHMSKSNPRDCRRSVKHHGPIPENSTMEYSPPTSSIQPISHYDDNNGNGVISAADKVEDNKSVVSTGSDQSFDPPGASYKSIHNFPPQSLPRKTTPPPPRWSTPKSPNPRRSTSAPRAAVRGFPSPSPPRR</sequence>
<feature type="region of interest" description="Disordered" evidence="1">
    <location>
        <begin position="291"/>
        <end position="365"/>
    </location>
</feature>